<evidence type="ECO:0008006" key="3">
    <source>
        <dbReference type="Google" id="ProtNLM"/>
    </source>
</evidence>
<dbReference type="PANTHER" id="PTHR45786">
    <property type="entry name" value="DNA BINDING PROTEIN-LIKE"/>
    <property type="match status" value="1"/>
</dbReference>
<comment type="caution">
    <text evidence="1">The sequence shown here is derived from an EMBL/GenBank/DDBJ whole genome shotgun (WGS) entry which is preliminary data.</text>
</comment>
<dbReference type="EMBL" id="BPLQ01000856">
    <property type="protein sequence ID" value="GIX75780.1"/>
    <property type="molecule type" value="Genomic_DNA"/>
</dbReference>
<evidence type="ECO:0000313" key="2">
    <source>
        <dbReference type="Proteomes" id="UP001054837"/>
    </source>
</evidence>
<sequence>MGGEDSERALANRVDARCSYNNLNSPFATHIVSELYALLNEHNELLKLFKSHMPKLLSDSHAIVINPDKTPAGEHIRRFNAPVVDDFAGIMVGDRTASRQIVIRRYNLQFIADTHRSYDALQYPLIFWKGQDGYFINIKQHPVTGTLFIKNMIAYFQLI</sequence>
<protein>
    <recommendedName>
        <fullName evidence="3">Helitron helicase-like domain-containing protein</fullName>
    </recommendedName>
</protein>
<name>A0AAV4MUY7_9ARAC</name>
<keyword evidence="2" id="KW-1185">Reference proteome</keyword>
<dbReference type="AlphaFoldDB" id="A0AAV4MUY7"/>
<dbReference type="Proteomes" id="UP001054837">
    <property type="component" value="Unassembled WGS sequence"/>
</dbReference>
<evidence type="ECO:0000313" key="1">
    <source>
        <dbReference type="EMBL" id="GIX75780.1"/>
    </source>
</evidence>
<gene>
    <name evidence="1" type="primary">AVEN_137863_1</name>
    <name evidence="1" type="ORF">CDAR_220971</name>
</gene>
<proteinExistence type="predicted"/>
<accession>A0AAV4MUY7</accession>
<dbReference type="PANTHER" id="PTHR45786:SF74">
    <property type="entry name" value="ATP-DEPENDENT DNA HELICASE"/>
    <property type="match status" value="1"/>
</dbReference>
<organism evidence="1 2">
    <name type="scientific">Caerostris darwini</name>
    <dbReference type="NCBI Taxonomy" id="1538125"/>
    <lineage>
        <taxon>Eukaryota</taxon>
        <taxon>Metazoa</taxon>
        <taxon>Ecdysozoa</taxon>
        <taxon>Arthropoda</taxon>
        <taxon>Chelicerata</taxon>
        <taxon>Arachnida</taxon>
        <taxon>Araneae</taxon>
        <taxon>Araneomorphae</taxon>
        <taxon>Entelegynae</taxon>
        <taxon>Araneoidea</taxon>
        <taxon>Araneidae</taxon>
        <taxon>Caerostris</taxon>
    </lineage>
</organism>
<reference evidence="1 2" key="1">
    <citation type="submission" date="2021-06" db="EMBL/GenBank/DDBJ databases">
        <title>Caerostris darwini draft genome.</title>
        <authorList>
            <person name="Kono N."/>
            <person name="Arakawa K."/>
        </authorList>
    </citation>
    <scope>NUCLEOTIDE SEQUENCE [LARGE SCALE GENOMIC DNA]</scope>
</reference>